<evidence type="ECO:0000256" key="1">
    <source>
        <dbReference type="ARBA" id="ARBA00005209"/>
    </source>
</evidence>
<feature type="binding site" evidence="7 11">
    <location>
        <position position="412"/>
    </location>
    <ligand>
        <name>[4Fe-4S] cluster</name>
        <dbReference type="ChEBI" id="CHEBI:49883"/>
    </ligand>
</feature>
<keyword evidence="7 10" id="KW-0460">Magnesium</keyword>
<dbReference type="KEGG" id="schv:BRCON_2649"/>
<dbReference type="GO" id="GO:0051539">
    <property type="term" value="F:4 iron, 4 sulfur cluster binding"/>
    <property type="evidence" value="ECO:0007669"/>
    <property type="project" value="UniProtKB-KW"/>
</dbReference>
<dbReference type="Pfam" id="PF00156">
    <property type="entry name" value="Pribosyltran"/>
    <property type="match status" value="1"/>
</dbReference>
<keyword evidence="7 11" id="KW-0411">Iron-sulfur</keyword>
<comment type="similarity">
    <text evidence="2 7 8">In the C-terminal section; belongs to the purine/pyrimidine phosphoribosyltransferase family.</text>
</comment>
<feature type="active site" description="Nucleophile" evidence="7 9">
    <location>
        <position position="32"/>
    </location>
</feature>
<protein>
    <recommendedName>
        <fullName evidence="7">Amidophosphoribosyltransferase</fullName>
        <shortName evidence="7">ATase</shortName>
        <ecNumber evidence="7">2.4.2.14</ecNumber>
    </recommendedName>
    <alternativeName>
        <fullName evidence="7">Glutamine phosphoribosylpyrophosphate amidotransferase</fullName>
        <shortName evidence="7">GPATase</shortName>
    </alternativeName>
</protein>
<dbReference type="Pfam" id="PF13522">
    <property type="entry name" value="GATase_6"/>
    <property type="match status" value="1"/>
</dbReference>
<organism evidence="14 15">
    <name type="scientific">Sumerlaea chitinivorans</name>
    <dbReference type="NCBI Taxonomy" id="2250252"/>
    <lineage>
        <taxon>Bacteria</taxon>
        <taxon>Candidatus Sumerlaeota</taxon>
        <taxon>Candidatus Sumerlaeia</taxon>
        <taxon>Candidatus Sumerlaeales</taxon>
        <taxon>Candidatus Sumerlaeaceae</taxon>
        <taxon>Candidatus Sumerlaea</taxon>
    </lineage>
</organism>
<evidence type="ECO:0000256" key="5">
    <source>
        <dbReference type="ARBA" id="ARBA00022755"/>
    </source>
</evidence>
<evidence type="ECO:0000259" key="13">
    <source>
        <dbReference type="PROSITE" id="PS51278"/>
    </source>
</evidence>
<dbReference type="PANTHER" id="PTHR11907">
    <property type="entry name" value="AMIDOPHOSPHORIBOSYLTRANSFERASE"/>
    <property type="match status" value="1"/>
</dbReference>
<evidence type="ECO:0000256" key="3">
    <source>
        <dbReference type="ARBA" id="ARBA00022676"/>
    </source>
</evidence>
<dbReference type="EC" id="2.4.2.14" evidence="7"/>
<evidence type="ECO:0000313" key="15">
    <source>
        <dbReference type="Proteomes" id="UP000262583"/>
    </source>
</evidence>
<dbReference type="PROSITE" id="PS51278">
    <property type="entry name" value="GATASE_TYPE_2"/>
    <property type="match status" value="1"/>
</dbReference>
<dbReference type="GO" id="GO:0000287">
    <property type="term" value="F:magnesium ion binding"/>
    <property type="evidence" value="ECO:0007669"/>
    <property type="project" value="UniProtKB-UniRule"/>
</dbReference>
<comment type="pathway">
    <text evidence="1 7 8">Purine metabolism; IMP biosynthesis via de novo pathway; N(1)-(5-phospho-D-ribosyl)glycinamide from 5-phospho-alpha-D-ribose 1-diphosphate: step 1/2.</text>
</comment>
<dbReference type="NCBIfam" id="TIGR01134">
    <property type="entry name" value="purF"/>
    <property type="match status" value="1"/>
</dbReference>
<dbReference type="InterPro" id="IPR000836">
    <property type="entry name" value="PRTase_dom"/>
</dbReference>
<evidence type="ECO:0000256" key="2">
    <source>
        <dbReference type="ARBA" id="ARBA00010138"/>
    </source>
</evidence>
<dbReference type="GO" id="GO:0004044">
    <property type="term" value="F:amidophosphoribosyltransferase activity"/>
    <property type="evidence" value="ECO:0007669"/>
    <property type="project" value="UniProtKB-UniRule"/>
</dbReference>
<feature type="binding site" evidence="7 11">
    <location>
        <position position="463"/>
    </location>
    <ligand>
        <name>[4Fe-4S] cluster</name>
        <dbReference type="ChEBI" id="CHEBI:49883"/>
    </ligand>
</feature>
<feature type="binding site" evidence="7 10">
    <location>
        <position position="376"/>
    </location>
    <ligand>
        <name>Mg(2+)</name>
        <dbReference type="ChEBI" id="CHEBI:18420"/>
    </ligand>
</feature>
<comment type="catalytic activity">
    <reaction evidence="7 8">
        <text>5-phospho-beta-D-ribosylamine + L-glutamate + diphosphate = 5-phospho-alpha-D-ribose 1-diphosphate + L-glutamine + H2O</text>
        <dbReference type="Rhea" id="RHEA:14905"/>
        <dbReference type="ChEBI" id="CHEBI:15377"/>
        <dbReference type="ChEBI" id="CHEBI:29985"/>
        <dbReference type="ChEBI" id="CHEBI:33019"/>
        <dbReference type="ChEBI" id="CHEBI:58017"/>
        <dbReference type="ChEBI" id="CHEBI:58359"/>
        <dbReference type="ChEBI" id="CHEBI:58681"/>
        <dbReference type="EC" id="2.4.2.14"/>
    </reaction>
</comment>
<dbReference type="AlphaFoldDB" id="A0A2Z4Y824"/>
<comment type="function">
    <text evidence="7">Catalyzes the formation of phosphoribosylamine from phosphoribosylpyrophosphate (PRPP) and glutamine.</text>
</comment>
<dbReference type="CDD" id="cd06223">
    <property type="entry name" value="PRTases_typeI"/>
    <property type="match status" value="1"/>
</dbReference>
<dbReference type="SUPFAM" id="SSF53271">
    <property type="entry name" value="PRTase-like"/>
    <property type="match status" value="1"/>
</dbReference>
<comment type="cofactor">
    <cofactor evidence="7 10">
        <name>Mg(2+)</name>
        <dbReference type="ChEBI" id="CHEBI:18420"/>
    </cofactor>
    <text evidence="7 10">Binds 1 Mg(2+) ion per subunit.</text>
</comment>
<evidence type="ECO:0000256" key="8">
    <source>
        <dbReference type="PIRNR" id="PIRNR000485"/>
    </source>
</evidence>
<feature type="binding site" evidence="7 11">
    <location>
        <position position="266"/>
    </location>
    <ligand>
        <name>[4Fe-4S] cluster</name>
        <dbReference type="ChEBI" id="CHEBI:49883"/>
    </ligand>
</feature>
<sequence>MNGNIEETDDVPEISGQSFEGNFDDEHPREACGIVGVFGHPEAAKLTYLGLYALQHRGQESAGIVSSDGRQLYTHRGPGLVADVFTESALKRLAGHMAIGHVRYSTAGSSTQENIQPLVANYKGGGLAVAHNGTITNAPIIRAELEDRGAIFQGSTDTEVLVHLIAQAGTNDFDEALFMALLRLRGAYSLLLLKADRMMAVKDPRGFRPLCLGRLGSSYVVASESCAFDIMNAEYLRELAPGEMICFGAQGPISSRPFPPAEQAFCVFEYIYFSRPDSFAATRSIYEYRARLGEQLAEEHPADADVVIAVPDSSVPAAIGYAQRSGIPYAMGLIRSHYVGRTFIEPDQAIRDFGARIKYNAVRSVLEGQRVVVVDDSIVRGTTSRKIVNMLRAAGAREIHMRISAPPWKNPCYFGIDTPKRERLIAAQASDVEMIRQAIGCDSLGFISLEGLLRVMPKTIQYCTACFTGEYPAGQAPVGTFDKQSMERIAK</sequence>
<dbReference type="InterPro" id="IPR029055">
    <property type="entry name" value="Ntn_hydrolases_N"/>
</dbReference>
<dbReference type="CDD" id="cd00715">
    <property type="entry name" value="GPATase_N"/>
    <property type="match status" value="1"/>
</dbReference>
<keyword evidence="6 7" id="KW-0315">Glutamine amidotransferase</keyword>
<dbReference type="InterPro" id="IPR005854">
    <property type="entry name" value="PurF"/>
</dbReference>
<keyword evidence="4 7" id="KW-0808">Transferase</keyword>
<name>A0A2Z4Y824_SUMC1</name>
<gene>
    <name evidence="7" type="primary">purF</name>
    <name evidence="14" type="ORF">BRCON_2649</name>
</gene>
<dbReference type="HAMAP" id="MF_01931">
    <property type="entry name" value="PurF"/>
    <property type="match status" value="1"/>
</dbReference>
<evidence type="ECO:0000256" key="11">
    <source>
        <dbReference type="PIRSR" id="PIRSR000485-3"/>
    </source>
</evidence>
<dbReference type="UniPathway" id="UPA00074">
    <property type="reaction ID" value="UER00124"/>
</dbReference>
<feature type="binding site" evidence="7 10">
    <location>
        <position position="375"/>
    </location>
    <ligand>
        <name>Mg(2+)</name>
        <dbReference type="ChEBI" id="CHEBI:18420"/>
    </ligand>
</feature>
<evidence type="ECO:0000256" key="9">
    <source>
        <dbReference type="PIRSR" id="PIRSR000485-1"/>
    </source>
</evidence>
<keyword evidence="7 10" id="KW-0479">Metal-binding</keyword>
<dbReference type="InterPro" id="IPR035584">
    <property type="entry name" value="PurF_N"/>
</dbReference>
<evidence type="ECO:0000256" key="10">
    <source>
        <dbReference type="PIRSR" id="PIRSR000485-2"/>
    </source>
</evidence>
<dbReference type="SUPFAM" id="SSF56235">
    <property type="entry name" value="N-terminal nucleophile aminohydrolases (Ntn hydrolases)"/>
    <property type="match status" value="1"/>
</dbReference>
<evidence type="ECO:0000256" key="6">
    <source>
        <dbReference type="ARBA" id="ARBA00022962"/>
    </source>
</evidence>
<evidence type="ECO:0000256" key="7">
    <source>
        <dbReference type="HAMAP-Rule" id="MF_01931"/>
    </source>
</evidence>
<dbReference type="GO" id="GO:0006189">
    <property type="term" value="P:'de novo' IMP biosynthetic process"/>
    <property type="evidence" value="ECO:0007669"/>
    <property type="project" value="UniProtKB-UniRule"/>
</dbReference>
<dbReference type="InterPro" id="IPR017932">
    <property type="entry name" value="GATase_2_dom"/>
</dbReference>
<reference evidence="14 15" key="1">
    <citation type="submission" date="2018-05" db="EMBL/GenBank/DDBJ databases">
        <title>A metagenomic window into the 2 km-deep terrestrial subsurface aquifer revealed taxonomically and functionally diverse microbial community comprising novel uncultured bacterial lineages.</title>
        <authorList>
            <person name="Kadnikov V.V."/>
            <person name="Mardanov A.V."/>
            <person name="Beletsky A.V."/>
            <person name="Banks D."/>
            <person name="Pimenov N.V."/>
            <person name="Frank Y.A."/>
            <person name="Karnachuk O.V."/>
            <person name="Ravin N.V."/>
        </authorList>
    </citation>
    <scope>NUCLEOTIDE SEQUENCE [LARGE SCALE GENOMIC DNA]</scope>
    <source>
        <strain evidence="14">BY</strain>
    </source>
</reference>
<feature type="binding site" evidence="7 10">
    <location>
        <position position="313"/>
    </location>
    <ligand>
        <name>Mg(2+)</name>
        <dbReference type="ChEBI" id="CHEBI:18420"/>
    </ligand>
</feature>
<feature type="domain" description="Glutamine amidotransferase type-2" evidence="13">
    <location>
        <begin position="32"/>
        <end position="250"/>
    </location>
</feature>
<dbReference type="Gene3D" id="3.40.50.2020">
    <property type="match status" value="1"/>
</dbReference>
<keyword evidence="3 7" id="KW-0328">Glycosyltransferase</keyword>
<evidence type="ECO:0000256" key="4">
    <source>
        <dbReference type="ARBA" id="ARBA00022679"/>
    </source>
</evidence>
<dbReference type="InterPro" id="IPR029057">
    <property type="entry name" value="PRTase-like"/>
</dbReference>
<dbReference type="Gene3D" id="3.60.20.10">
    <property type="entry name" value="Glutamine Phosphoribosylpyrophosphate, subunit 1, domain 1"/>
    <property type="match status" value="1"/>
</dbReference>
<keyword evidence="5 7" id="KW-0658">Purine biosynthesis</keyword>
<accession>A0A2Z4Y824</accession>
<dbReference type="Proteomes" id="UP000262583">
    <property type="component" value="Chromosome"/>
</dbReference>
<dbReference type="GO" id="GO:0009113">
    <property type="term" value="P:purine nucleobase biosynthetic process"/>
    <property type="evidence" value="ECO:0007669"/>
    <property type="project" value="UniProtKB-UniRule"/>
</dbReference>
<evidence type="ECO:0000313" key="14">
    <source>
        <dbReference type="EMBL" id="AXA37391.1"/>
    </source>
</evidence>
<feature type="compositionally biased region" description="Acidic residues" evidence="12">
    <location>
        <begin position="1"/>
        <end position="12"/>
    </location>
</feature>
<dbReference type="PIRSF" id="PIRSF000485">
    <property type="entry name" value="Amd_phspho_trans"/>
    <property type="match status" value="1"/>
</dbReference>
<keyword evidence="7 11" id="KW-0408">Iron</keyword>
<dbReference type="EMBL" id="CP030759">
    <property type="protein sequence ID" value="AXA37391.1"/>
    <property type="molecule type" value="Genomic_DNA"/>
</dbReference>
<proteinExistence type="inferred from homology"/>
<feature type="binding site" evidence="7 11">
    <location>
        <position position="466"/>
    </location>
    <ligand>
        <name>[4Fe-4S] cluster</name>
        <dbReference type="ChEBI" id="CHEBI:49883"/>
    </ligand>
</feature>
<comment type="cofactor">
    <cofactor evidence="7 11">
        <name>[4Fe-4S] cluster</name>
        <dbReference type="ChEBI" id="CHEBI:49883"/>
    </cofactor>
    <text evidence="7 11">Binds 1 [4Fe-4S] cluster per subunit.</text>
</comment>
<feature type="region of interest" description="Disordered" evidence="12">
    <location>
        <begin position="1"/>
        <end position="25"/>
    </location>
</feature>
<evidence type="ECO:0000256" key="12">
    <source>
        <dbReference type="SAM" id="MobiDB-lite"/>
    </source>
</evidence>
<keyword evidence="7" id="KW-0004">4Fe-4S</keyword>